<evidence type="ECO:0000313" key="1">
    <source>
        <dbReference type="EMBL" id="OVF10631.1"/>
    </source>
</evidence>
<dbReference type="AlphaFoldDB" id="A0AA91Q499"/>
<dbReference type="EMBL" id="LYUB02000001">
    <property type="protein sequence ID" value="OVF10631.1"/>
    <property type="molecule type" value="Genomic_DNA"/>
</dbReference>
<accession>A0AA91Q499</accession>
<reference evidence="1 2" key="1">
    <citation type="submission" date="2017-04" db="EMBL/GenBank/DDBJ databases">
        <title>Draft genome of the yeast Clavispora lusitaniae type strain CBS 6936.</title>
        <authorList>
            <person name="Durrens P."/>
            <person name="Klopp C."/>
            <person name="Biteau N."/>
            <person name="Fitton-Ouhabi V."/>
            <person name="Dementhon K."/>
            <person name="Accoceberry I."/>
            <person name="Sherman D.J."/>
            <person name="Noel T."/>
        </authorList>
    </citation>
    <scope>NUCLEOTIDE SEQUENCE [LARGE SCALE GENOMIC DNA]</scope>
    <source>
        <strain evidence="1 2">CBS 6936</strain>
    </source>
</reference>
<organism evidence="1 2">
    <name type="scientific">Clavispora lusitaniae</name>
    <name type="common">Candida lusitaniae</name>
    <dbReference type="NCBI Taxonomy" id="36911"/>
    <lineage>
        <taxon>Eukaryota</taxon>
        <taxon>Fungi</taxon>
        <taxon>Dikarya</taxon>
        <taxon>Ascomycota</taxon>
        <taxon>Saccharomycotina</taxon>
        <taxon>Pichiomycetes</taxon>
        <taxon>Metschnikowiaceae</taxon>
        <taxon>Clavispora</taxon>
    </lineage>
</organism>
<protein>
    <submittedName>
        <fullName evidence="1">Uncharacterized protein</fullName>
    </submittedName>
</protein>
<dbReference type="KEGG" id="clus:A9F13_01g00220"/>
<sequence length="277" mass="31195">MDLEASNRDKIIVIGCSEDDIHGTTVKYALVSNHEVHVVSRIPLFKSYIKSVLASCAKEKTTLVLVYEEMKMLLEFLLILQSIESNGEEKNTWNSPGFKIIVLRNCDTTSKVNPLAESEVALQQILRFISMKLGATYAVVSTAKSFADPTGAVELVANVANQEKDAKLQVYNTHGIELCNEVMLHQLVPKDWDNWSKIGLLSRSIPRDSNGTMLESESEFMSLDDLFHSSFQSQESTESLLQFFSQHGLPRKITTRNDHHENLLTYADMIQQLKALE</sequence>
<dbReference type="Proteomes" id="UP000195602">
    <property type="component" value="Unassembled WGS sequence"/>
</dbReference>
<gene>
    <name evidence="1" type="ORF">A9F13_01g00220</name>
</gene>
<proteinExistence type="predicted"/>
<comment type="caution">
    <text evidence="1">The sequence shown here is derived from an EMBL/GenBank/DDBJ whole genome shotgun (WGS) entry which is preliminary data.</text>
</comment>
<evidence type="ECO:0000313" key="2">
    <source>
        <dbReference type="Proteomes" id="UP000195602"/>
    </source>
</evidence>
<name>A0AA91Q499_CLALS</name>